<evidence type="ECO:0000256" key="5">
    <source>
        <dbReference type="ARBA" id="ARBA00022946"/>
    </source>
</evidence>
<comment type="catalytic activity">
    <reaction evidence="1">
        <text>(S)-3-hydroxybutanoate + 2-oxoglutarate = (R)-2-hydroxyglutarate + acetoacetate</text>
        <dbReference type="Rhea" id="RHEA:23048"/>
        <dbReference type="ChEBI" id="CHEBI:11047"/>
        <dbReference type="ChEBI" id="CHEBI:13705"/>
        <dbReference type="ChEBI" id="CHEBI:15801"/>
        <dbReference type="ChEBI" id="CHEBI:16810"/>
        <dbReference type="EC" id="1.1.99.24"/>
    </reaction>
</comment>
<dbReference type="InterPro" id="IPR056798">
    <property type="entry name" value="ADH_Fe_C"/>
</dbReference>
<dbReference type="InterPro" id="IPR039697">
    <property type="entry name" value="Alcohol_dehydrogenase_Fe"/>
</dbReference>
<dbReference type="BRENDA" id="1.1.99.24">
    <property type="organism ID" value="14990"/>
</dbReference>
<proteinExistence type="inferred from homology"/>
<dbReference type="GO" id="GO:0004022">
    <property type="term" value="F:alcohol dehydrogenase (NAD+) activity"/>
    <property type="evidence" value="ECO:0007669"/>
    <property type="project" value="InterPro"/>
</dbReference>
<name>X6NPJ7_RETFI</name>
<evidence type="ECO:0000256" key="6">
    <source>
        <dbReference type="ARBA" id="ARBA00023002"/>
    </source>
</evidence>
<keyword evidence="6" id="KW-0560">Oxidoreductase</keyword>
<evidence type="ECO:0000256" key="7">
    <source>
        <dbReference type="ARBA" id="ARBA00023128"/>
    </source>
</evidence>
<organism evidence="11 12">
    <name type="scientific">Reticulomyxa filosa</name>
    <dbReference type="NCBI Taxonomy" id="46433"/>
    <lineage>
        <taxon>Eukaryota</taxon>
        <taxon>Sar</taxon>
        <taxon>Rhizaria</taxon>
        <taxon>Retaria</taxon>
        <taxon>Foraminifera</taxon>
        <taxon>Monothalamids</taxon>
        <taxon>Reticulomyxidae</taxon>
        <taxon>Reticulomyxa</taxon>
    </lineage>
</organism>
<protein>
    <recommendedName>
        <fullName evidence="4">hydroxyacid-oxoacid transhydrogenase</fullName>
        <ecNumber evidence="4">1.1.99.24</ecNumber>
    </recommendedName>
</protein>
<evidence type="ECO:0000256" key="2">
    <source>
        <dbReference type="ARBA" id="ARBA00004173"/>
    </source>
</evidence>
<dbReference type="FunFam" id="3.40.50.1970:FF:000003">
    <property type="entry name" value="Alcohol dehydrogenase, iron-containing"/>
    <property type="match status" value="1"/>
</dbReference>
<dbReference type="GO" id="GO:0047988">
    <property type="term" value="F:hydroxyacid-oxoacid transhydrogenase activity"/>
    <property type="evidence" value="ECO:0007669"/>
    <property type="project" value="UniProtKB-EC"/>
</dbReference>
<dbReference type="OMA" id="NLMGAGC"/>
<evidence type="ECO:0000259" key="10">
    <source>
        <dbReference type="Pfam" id="PF25137"/>
    </source>
</evidence>
<dbReference type="PANTHER" id="PTHR11496">
    <property type="entry name" value="ALCOHOL DEHYDROGENASE"/>
    <property type="match status" value="1"/>
</dbReference>
<evidence type="ECO:0000259" key="9">
    <source>
        <dbReference type="Pfam" id="PF00465"/>
    </source>
</evidence>
<comment type="similarity">
    <text evidence="3">Belongs to the iron-containing alcohol dehydrogenase family. Hydroxyacid-oxoacid transhydrogenase subfamily.</text>
</comment>
<evidence type="ECO:0000313" key="12">
    <source>
        <dbReference type="Proteomes" id="UP000023152"/>
    </source>
</evidence>
<evidence type="ECO:0000256" key="8">
    <source>
        <dbReference type="ARBA" id="ARBA00049496"/>
    </source>
</evidence>
<comment type="catalytic activity">
    <reaction evidence="8">
        <text>4-hydroxybutanoate + 2-oxoglutarate = (R)-2-hydroxyglutarate + succinate semialdehyde</text>
        <dbReference type="Rhea" id="RHEA:24734"/>
        <dbReference type="ChEBI" id="CHEBI:15801"/>
        <dbReference type="ChEBI" id="CHEBI:16724"/>
        <dbReference type="ChEBI" id="CHEBI:16810"/>
        <dbReference type="ChEBI" id="CHEBI:57706"/>
        <dbReference type="EC" id="1.1.99.24"/>
    </reaction>
</comment>
<feature type="domain" description="Fe-containing alcohol dehydrogenase-like C-terminal" evidence="10">
    <location>
        <begin position="277"/>
        <end position="480"/>
    </location>
</feature>
<sequence length="483" mass="53119">MYRSRSEVLRTLRYFNENTFCAAHGSSCGWHKASHCKVGSSAKTTKDYAFEFKSSNLRFGGGVTKEVGMDLKNMGCKKICVITDERMAKLRPVLTTVEALHKEGLEFDVYDQVRVEPTDKSLKHCIEFVRKKAYDGIVAVGGGSVMDTAKAGNLYSSHPENNFEDFINVPIGKGMVPTKKMKPLIAIPTTSGTGSETTGVIIFDIEEKNFKTGIGHRYLTPTLGLIDSDHVMYQPPGVVISSGFDVLCHALESYTAIPFNERSPRPLNPSQRPAYQGANPIADIWCGVALPIIQQYFVRAAQDPEDTQARTQMQYASCFAGMGFGTAGVHLCHGMSYPISGLNHHRKYVFRDYHALGHPIIPHGVSVVLTAPSVFSFTCPSNPLRHQQAAIWLGADPTSFPSTDDSLHPDHVHLVANRLRDRILFFMQTLGIPDGLSECGFSTSDIPTLVEGALPQQRVLGLSPSPVNKDTLAQLFHSSMSFY</sequence>
<accession>X6NPJ7</accession>
<evidence type="ECO:0000256" key="4">
    <source>
        <dbReference type="ARBA" id="ARBA00013182"/>
    </source>
</evidence>
<dbReference type="EMBL" id="ASPP01006997">
    <property type="protein sequence ID" value="ETO27853.1"/>
    <property type="molecule type" value="Genomic_DNA"/>
</dbReference>
<gene>
    <name evidence="11" type="ORF">RFI_09279</name>
</gene>
<keyword evidence="7" id="KW-0496">Mitochondrion</keyword>
<dbReference type="Pfam" id="PF00465">
    <property type="entry name" value="Fe-ADH"/>
    <property type="match status" value="1"/>
</dbReference>
<keyword evidence="5" id="KW-0809">Transit peptide</keyword>
<keyword evidence="12" id="KW-1185">Reference proteome</keyword>
<dbReference type="InterPro" id="IPR001670">
    <property type="entry name" value="ADH_Fe/GldA"/>
</dbReference>
<dbReference type="SUPFAM" id="SSF56796">
    <property type="entry name" value="Dehydroquinate synthase-like"/>
    <property type="match status" value="1"/>
</dbReference>
<dbReference type="CDD" id="cd08190">
    <property type="entry name" value="HOT"/>
    <property type="match status" value="1"/>
</dbReference>
<comment type="subcellular location">
    <subcellularLocation>
        <location evidence="2">Mitochondrion</location>
    </subcellularLocation>
</comment>
<dbReference type="Gene3D" id="3.40.50.1970">
    <property type="match status" value="1"/>
</dbReference>
<dbReference type="GO" id="GO:0046872">
    <property type="term" value="F:metal ion binding"/>
    <property type="evidence" value="ECO:0007669"/>
    <property type="project" value="InterPro"/>
</dbReference>
<evidence type="ECO:0000256" key="1">
    <source>
        <dbReference type="ARBA" id="ARBA00000813"/>
    </source>
</evidence>
<evidence type="ECO:0000313" key="11">
    <source>
        <dbReference type="EMBL" id="ETO27853.1"/>
    </source>
</evidence>
<dbReference type="Gene3D" id="1.20.1090.10">
    <property type="entry name" value="Dehydroquinate synthase-like - alpha domain"/>
    <property type="match status" value="1"/>
</dbReference>
<feature type="domain" description="Alcohol dehydrogenase iron-type/glycerol dehydrogenase GldA" evidence="9">
    <location>
        <begin position="56"/>
        <end position="227"/>
    </location>
</feature>
<reference evidence="11 12" key="1">
    <citation type="journal article" date="2013" name="Curr. Biol.">
        <title>The Genome of the Foraminiferan Reticulomyxa filosa.</title>
        <authorList>
            <person name="Glockner G."/>
            <person name="Hulsmann N."/>
            <person name="Schleicher M."/>
            <person name="Noegel A.A."/>
            <person name="Eichinger L."/>
            <person name="Gallinger C."/>
            <person name="Pawlowski J."/>
            <person name="Sierra R."/>
            <person name="Euteneuer U."/>
            <person name="Pillet L."/>
            <person name="Moustafa A."/>
            <person name="Platzer M."/>
            <person name="Groth M."/>
            <person name="Szafranski K."/>
            <person name="Schliwa M."/>
        </authorList>
    </citation>
    <scope>NUCLEOTIDE SEQUENCE [LARGE SCALE GENOMIC DNA]</scope>
</reference>
<dbReference type="InterPro" id="IPR042157">
    <property type="entry name" value="HOT"/>
</dbReference>
<dbReference type="Proteomes" id="UP000023152">
    <property type="component" value="Unassembled WGS sequence"/>
</dbReference>
<dbReference type="GO" id="GO:0005739">
    <property type="term" value="C:mitochondrion"/>
    <property type="evidence" value="ECO:0007669"/>
    <property type="project" value="UniProtKB-SubCell"/>
</dbReference>
<dbReference type="AlphaFoldDB" id="X6NPJ7"/>
<dbReference type="Pfam" id="PF25137">
    <property type="entry name" value="ADH_Fe_C"/>
    <property type="match status" value="1"/>
</dbReference>
<comment type="caution">
    <text evidence="11">The sequence shown here is derived from an EMBL/GenBank/DDBJ whole genome shotgun (WGS) entry which is preliminary data.</text>
</comment>
<dbReference type="EC" id="1.1.99.24" evidence="4"/>
<evidence type="ECO:0000256" key="3">
    <source>
        <dbReference type="ARBA" id="ARBA00010005"/>
    </source>
</evidence>
<dbReference type="OrthoDB" id="339764at2759"/>
<dbReference type="PANTHER" id="PTHR11496:SF83">
    <property type="entry name" value="HYDROXYACID-OXOACID TRANSHYDROGENASE, MITOCHONDRIAL"/>
    <property type="match status" value="1"/>
</dbReference>